<protein>
    <submittedName>
        <fullName evidence="1">Uncharacterized protein</fullName>
    </submittedName>
</protein>
<name>A1KU30_NEIMF</name>
<gene>
    <name evidence="1" type="ordered locus">NMC1121</name>
</gene>
<dbReference type="KEGG" id="nmc:NMC1121"/>
<sequence>MLFLSLGHIGMVAYHHIKGESVLPRMLGKS</sequence>
<dbReference type="Proteomes" id="UP000002286">
    <property type="component" value="Chromosome"/>
</dbReference>
<dbReference type="HOGENOM" id="CLU_3404503_0_0_4"/>
<accession>A1KU30</accession>
<reference evidence="1 2" key="1">
    <citation type="journal article" date="2007" name="PLoS Genet.">
        <title>Meningococcal genetic variation mechanisms viewed through comparative analysis of serogroup C strain FAM18.</title>
        <authorList>
            <person name="Bentley S.D."/>
            <person name="Vernikos G.S."/>
            <person name="Snyder L.A.S."/>
            <person name="Churcher C."/>
            <person name="Arrowsmith C."/>
            <person name="Chillingworth T."/>
            <person name="Cronin A."/>
            <person name="Davis P.H."/>
            <person name="Holroyd N.E."/>
            <person name="Jagels K."/>
            <person name="Maddison M."/>
            <person name="Moule S."/>
            <person name="Rabbinowitsch E."/>
            <person name="Sharp S."/>
            <person name="Unwin L."/>
            <person name="Whitehead S."/>
            <person name="Quail M.A."/>
            <person name="Achtman M."/>
            <person name="Barrell B."/>
            <person name="Saunders N.J."/>
            <person name="Parkhill J."/>
        </authorList>
    </citation>
    <scope>NUCLEOTIDE SEQUENCE [LARGE SCALE GENOMIC DNA]</scope>
    <source>
        <strain evidence="2">ATCC 700532 / DSM 15464 / FAM18</strain>
    </source>
</reference>
<dbReference type="EMBL" id="AM421808">
    <property type="protein sequence ID" value="CAM10371.1"/>
    <property type="molecule type" value="Genomic_DNA"/>
</dbReference>
<dbReference type="AlphaFoldDB" id="A1KU30"/>
<proteinExistence type="predicted"/>
<organism evidence="1 2">
    <name type="scientific">Neisseria meningitidis serogroup C / serotype 2a (strain ATCC 700532 / DSM 15464 / FAM18)</name>
    <dbReference type="NCBI Taxonomy" id="272831"/>
    <lineage>
        <taxon>Bacteria</taxon>
        <taxon>Pseudomonadati</taxon>
        <taxon>Pseudomonadota</taxon>
        <taxon>Betaproteobacteria</taxon>
        <taxon>Neisseriales</taxon>
        <taxon>Neisseriaceae</taxon>
        <taxon>Neisseria</taxon>
    </lineage>
</organism>
<evidence type="ECO:0000313" key="2">
    <source>
        <dbReference type="Proteomes" id="UP000002286"/>
    </source>
</evidence>
<evidence type="ECO:0000313" key="1">
    <source>
        <dbReference type="EMBL" id="CAM10371.1"/>
    </source>
</evidence>